<evidence type="ECO:0000313" key="6">
    <source>
        <dbReference type="EMBL" id="SMO59172.1"/>
    </source>
</evidence>
<dbReference type="AlphaFoldDB" id="A0A521CIE8"/>
<keyword evidence="4" id="KW-0460">Magnesium</keyword>
<comment type="cofactor">
    <cofactor evidence="1">
        <name>Mg(2+)</name>
        <dbReference type="ChEBI" id="CHEBI:18420"/>
    </cofactor>
</comment>
<evidence type="ECO:0000313" key="7">
    <source>
        <dbReference type="Proteomes" id="UP000319712"/>
    </source>
</evidence>
<evidence type="ECO:0000256" key="2">
    <source>
        <dbReference type="ARBA" id="ARBA00011643"/>
    </source>
</evidence>
<dbReference type="Gene3D" id="3.50.30.40">
    <property type="entry name" value="Ribonuclease E inhibitor RraA/RraA-like"/>
    <property type="match status" value="1"/>
</dbReference>
<dbReference type="NCBIfam" id="NF006731">
    <property type="entry name" value="PRK09262.1"/>
    <property type="match status" value="1"/>
</dbReference>
<dbReference type="GO" id="GO:0046872">
    <property type="term" value="F:metal ion binding"/>
    <property type="evidence" value="ECO:0007669"/>
    <property type="project" value="UniProtKB-KW"/>
</dbReference>
<dbReference type="GO" id="GO:0016829">
    <property type="term" value="F:lyase activity"/>
    <property type="evidence" value="ECO:0007669"/>
    <property type="project" value="UniProtKB-KW"/>
</dbReference>
<accession>A0A521CIE8</accession>
<dbReference type="PANTHER" id="PTHR33254:SF4">
    <property type="entry name" value="4-HYDROXY-4-METHYL-2-OXOGLUTARATE ALDOLASE 3-RELATED"/>
    <property type="match status" value="1"/>
</dbReference>
<evidence type="ECO:0000256" key="4">
    <source>
        <dbReference type="ARBA" id="ARBA00022842"/>
    </source>
</evidence>
<gene>
    <name evidence="6" type="ORF">SAMN06264867_104224</name>
</gene>
<name>A0A521CIE8_9EURY</name>
<evidence type="ECO:0000256" key="5">
    <source>
        <dbReference type="ARBA" id="ARBA00023239"/>
    </source>
</evidence>
<evidence type="ECO:0000256" key="3">
    <source>
        <dbReference type="ARBA" id="ARBA00022723"/>
    </source>
</evidence>
<reference evidence="6 7" key="1">
    <citation type="submission" date="2017-05" db="EMBL/GenBank/DDBJ databases">
        <authorList>
            <person name="Varghese N."/>
            <person name="Submissions S."/>
        </authorList>
    </citation>
    <scope>NUCLEOTIDE SEQUENCE [LARGE SCALE GENOMIC DNA]</scope>
    <source>
        <strain evidence="6 7">DSM 19504</strain>
    </source>
</reference>
<dbReference type="GO" id="GO:0046395">
    <property type="term" value="P:carboxylic acid catabolic process"/>
    <property type="evidence" value="ECO:0007669"/>
    <property type="project" value="UniProtKB-ARBA"/>
</dbReference>
<dbReference type="FunFam" id="3.50.30.40:FF:000002">
    <property type="entry name" value="4-carboxy-4-hydroxy-2-oxoadipate aldolase/oxaloacetate decarboxylase"/>
    <property type="match status" value="1"/>
</dbReference>
<sequence length="227" mass="23603">MVVVRDFERPDGETIDALDDSDSASVHEALGERTAMDPEIGPINEEVRVCGPACTVRVPPGDNAMVHLASDLAEPGDVLVVATESRRAAVWGELLTRNAKRRGLGGVVTDGNVRDTDHLAESEFPVFSAAVSQAGAVKETPGSVNVPVSVGGVAVRPGDVVVGDRDGVTVVPRETADATAAAAADVADHEADLRERIDGGETLADLLGVHDMIDDADVRVVDSPDDV</sequence>
<dbReference type="InterPro" id="IPR005493">
    <property type="entry name" value="RraA/RraA-like"/>
</dbReference>
<dbReference type="InterPro" id="IPR036704">
    <property type="entry name" value="RraA/RraA-like_sf"/>
</dbReference>
<dbReference type="GO" id="GO:0032787">
    <property type="term" value="P:monocarboxylic acid metabolic process"/>
    <property type="evidence" value="ECO:0007669"/>
    <property type="project" value="UniProtKB-ARBA"/>
</dbReference>
<dbReference type="RefSeq" id="WP_142986277.1">
    <property type="nucleotide sequence ID" value="NZ_FXTD01000004.1"/>
</dbReference>
<keyword evidence="3" id="KW-0479">Metal-binding</keyword>
<dbReference type="CDD" id="cd16841">
    <property type="entry name" value="RraA_family"/>
    <property type="match status" value="1"/>
</dbReference>
<proteinExistence type="predicted"/>
<keyword evidence="5" id="KW-0456">Lyase</keyword>
<keyword evidence="7" id="KW-1185">Reference proteome</keyword>
<evidence type="ECO:0000256" key="1">
    <source>
        <dbReference type="ARBA" id="ARBA00001946"/>
    </source>
</evidence>
<dbReference type="Proteomes" id="UP000319712">
    <property type="component" value="Unassembled WGS sequence"/>
</dbReference>
<dbReference type="SUPFAM" id="SSF89562">
    <property type="entry name" value="RraA-like"/>
    <property type="match status" value="1"/>
</dbReference>
<comment type="subunit">
    <text evidence="2">Homohexamer.</text>
</comment>
<dbReference type="EMBL" id="FXTD01000004">
    <property type="protein sequence ID" value="SMO59172.1"/>
    <property type="molecule type" value="Genomic_DNA"/>
</dbReference>
<dbReference type="OrthoDB" id="15246at2157"/>
<protein>
    <submittedName>
        <fullName evidence="6">4-carboxy-4-hydroxy-2-oxoadipate aldolase</fullName>
    </submittedName>
</protein>
<organism evidence="6 7">
    <name type="scientific">Halorubrum cibi</name>
    <dbReference type="NCBI Taxonomy" id="413815"/>
    <lineage>
        <taxon>Archaea</taxon>
        <taxon>Methanobacteriati</taxon>
        <taxon>Methanobacteriota</taxon>
        <taxon>Stenosarchaea group</taxon>
        <taxon>Halobacteria</taxon>
        <taxon>Halobacteriales</taxon>
        <taxon>Haloferacaceae</taxon>
        <taxon>Halorubrum</taxon>
    </lineage>
</organism>
<dbReference type="PANTHER" id="PTHR33254">
    <property type="entry name" value="4-HYDROXY-4-METHYL-2-OXOGLUTARATE ALDOLASE 3-RELATED"/>
    <property type="match status" value="1"/>
</dbReference>
<dbReference type="Pfam" id="PF03737">
    <property type="entry name" value="RraA-like"/>
    <property type="match status" value="1"/>
</dbReference>